<feature type="non-terminal residue" evidence="1">
    <location>
        <position position="46"/>
    </location>
</feature>
<dbReference type="AlphaFoldDB" id="A0A382NY04"/>
<gene>
    <name evidence="1" type="ORF">METZ01_LOCUS318810</name>
</gene>
<protein>
    <submittedName>
        <fullName evidence="1">Uncharacterized protein</fullName>
    </submittedName>
</protein>
<accession>A0A382NY04</accession>
<proteinExistence type="predicted"/>
<sequence>MLENITPKTVSHGNNSAEQTCPAVRMKGLSDWGVGNISICSTGVNT</sequence>
<dbReference type="EMBL" id="UINC01103518">
    <property type="protein sequence ID" value="SVC65956.1"/>
    <property type="molecule type" value="Genomic_DNA"/>
</dbReference>
<name>A0A382NY04_9ZZZZ</name>
<evidence type="ECO:0000313" key="1">
    <source>
        <dbReference type="EMBL" id="SVC65956.1"/>
    </source>
</evidence>
<organism evidence="1">
    <name type="scientific">marine metagenome</name>
    <dbReference type="NCBI Taxonomy" id="408172"/>
    <lineage>
        <taxon>unclassified sequences</taxon>
        <taxon>metagenomes</taxon>
        <taxon>ecological metagenomes</taxon>
    </lineage>
</organism>
<reference evidence="1" key="1">
    <citation type="submission" date="2018-05" db="EMBL/GenBank/DDBJ databases">
        <authorList>
            <person name="Lanie J.A."/>
            <person name="Ng W.-L."/>
            <person name="Kazmierczak K.M."/>
            <person name="Andrzejewski T.M."/>
            <person name="Davidsen T.M."/>
            <person name="Wayne K.J."/>
            <person name="Tettelin H."/>
            <person name="Glass J.I."/>
            <person name="Rusch D."/>
            <person name="Podicherti R."/>
            <person name="Tsui H.-C.T."/>
            <person name="Winkler M.E."/>
        </authorList>
    </citation>
    <scope>NUCLEOTIDE SEQUENCE</scope>
</reference>